<organism evidence="2 5">
    <name type="scientific">Teichococcus wenyumeiae</name>
    <dbReference type="NCBI Taxonomy" id="2478470"/>
    <lineage>
        <taxon>Bacteria</taxon>
        <taxon>Pseudomonadati</taxon>
        <taxon>Pseudomonadota</taxon>
        <taxon>Alphaproteobacteria</taxon>
        <taxon>Acetobacterales</taxon>
        <taxon>Roseomonadaceae</taxon>
        <taxon>Roseomonas</taxon>
    </lineage>
</organism>
<evidence type="ECO:0000313" key="4">
    <source>
        <dbReference type="Proteomes" id="UP000274097"/>
    </source>
</evidence>
<accession>A0A3A9J235</accession>
<protein>
    <recommendedName>
        <fullName evidence="1">RapA2 cadherin-like domain-containing protein</fullName>
    </recommendedName>
</protein>
<dbReference type="RefSeq" id="WP_199708349.1">
    <property type="nucleotide sequence ID" value="NZ_RFLX01000183.1"/>
</dbReference>
<dbReference type="Proteomes" id="UP000278036">
    <property type="component" value="Unassembled WGS sequence"/>
</dbReference>
<dbReference type="InterPro" id="IPR013783">
    <property type="entry name" value="Ig-like_fold"/>
</dbReference>
<evidence type="ECO:0000259" key="1">
    <source>
        <dbReference type="Pfam" id="PF17803"/>
    </source>
</evidence>
<gene>
    <name evidence="2" type="ORF">D6Z83_28525</name>
    <name evidence="3" type="ORF">EBE87_28500</name>
</gene>
<dbReference type="InterPro" id="IPR040853">
    <property type="entry name" value="RapA2_cadherin-like"/>
</dbReference>
<dbReference type="AlphaFoldDB" id="A0A3A9J235"/>
<feature type="non-terminal residue" evidence="2">
    <location>
        <position position="243"/>
    </location>
</feature>
<sequence length="243" mass="25301">PPVAVSDAASVTKGKVLVATGDVLLNDSDPEGGPLSVVAVNGQAAKVGTPLVGTYGTLLLGADGRYTYTLASDQPNVQALGAGQVVTETFRYTLSDGQSHLVQQPGPWQNLLSFSESFDNAGWSRFSVPGTLPLVAADVAADPFGQTTTADRVTLSGIASGLYQDAAVTGQHSFSVWMRLVSGDGHFSFNYYDGGSNNLQSAVATGEWQRFTWTFTGNGAGSGNVALMHDFNQAATGVFEVWG</sequence>
<evidence type="ECO:0000313" key="5">
    <source>
        <dbReference type="Proteomes" id="UP000278036"/>
    </source>
</evidence>
<dbReference type="EMBL" id="RAQU01000521">
    <property type="protein sequence ID" value="RKJ95355.1"/>
    <property type="molecule type" value="Genomic_DNA"/>
</dbReference>
<dbReference type="NCBIfam" id="TIGR01965">
    <property type="entry name" value="VCBS_repeat"/>
    <property type="match status" value="1"/>
</dbReference>
<dbReference type="EMBL" id="RFLX01000183">
    <property type="protein sequence ID" value="RMI13070.1"/>
    <property type="molecule type" value="Genomic_DNA"/>
</dbReference>
<comment type="caution">
    <text evidence="2">The sequence shown here is derived from an EMBL/GenBank/DDBJ whole genome shotgun (WGS) entry which is preliminary data.</text>
</comment>
<feature type="non-terminal residue" evidence="2">
    <location>
        <position position="1"/>
    </location>
</feature>
<dbReference type="InterPro" id="IPR010221">
    <property type="entry name" value="VCBS_dom"/>
</dbReference>
<evidence type="ECO:0000313" key="2">
    <source>
        <dbReference type="EMBL" id="RKJ95355.1"/>
    </source>
</evidence>
<dbReference type="Gene3D" id="2.60.40.10">
    <property type="entry name" value="Immunoglobulins"/>
    <property type="match status" value="1"/>
</dbReference>
<dbReference type="Proteomes" id="UP000274097">
    <property type="component" value="Unassembled WGS sequence"/>
</dbReference>
<reference evidence="2 5" key="1">
    <citation type="submission" date="2018-09" db="EMBL/GenBank/DDBJ databases">
        <title>Roseomonas sp. nov., isolated from feces of Tibetan antelopes in the Qinghai-Tibet plateau, China.</title>
        <authorList>
            <person name="Tian Z."/>
        </authorList>
    </citation>
    <scope>NUCLEOTIDE SEQUENCE [LARGE SCALE GENOMIC DNA]</scope>
    <source>
        <strain evidence="3 4">Z23</strain>
        <strain evidence="2 5">Z24</strain>
    </source>
</reference>
<dbReference type="InParanoid" id="A0A3A9J235"/>
<feature type="domain" description="RapA2 cadherin-like" evidence="1">
    <location>
        <begin position="1"/>
        <end position="68"/>
    </location>
</feature>
<keyword evidence="4" id="KW-1185">Reference proteome</keyword>
<dbReference type="Pfam" id="PF17803">
    <property type="entry name" value="Cadherin_4"/>
    <property type="match status" value="1"/>
</dbReference>
<proteinExistence type="predicted"/>
<evidence type="ECO:0000313" key="3">
    <source>
        <dbReference type="EMBL" id="RMI13070.1"/>
    </source>
</evidence>
<name>A0A3A9J235_9PROT</name>